<protein>
    <submittedName>
        <fullName evidence="1">Phosphonate C-P lyase system protein PhnG</fullName>
    </submittedName>
</protein>
<sequence>MNTHKLNNKTKTLRQHWMSVLATTDFERLSDLWQAQSFTPDYQLIRAPEIGLAQVQARMGGTGNRFNVGDITVTRCVVKLASGDLGYSYLSGRNKAHAELAAVIDALMQSQTYQHELMLSLIEPLQMLRDQKHQQRQQQVASSKVDFFTLVRGDD</sequence>
<dbReference type="Pfam" id="PF06754">
    <property type="entry name" value="PhnG"/>
    <property type="match status" value="1"/>
</dbReference>
<accession>A0A368LML1</accession>
<keyword evidence="2" id="KW-1185">Reference proteome</keyword>
<comment type="caution">
    <text evidence="1">The sequence shown here is derived from an EMBL/GenBank/DDBJ whole genome shotgun (WGS) entry which is preliminary data.</text>
</comment>
<dbReference type="GO" id="GO:0016829">
    <property type="term" value="F:lyase activity"/>
    <property type="evidence" value="ECO:0007669"/>
    <property type="project" value="UniProtKB-KW"/>
</dbReference>
<evidence type="ECO:0000313" key="2">
    <source>
        <dbReference type="Proteomes" id="UP000252479"/>
    </source>
</evidence>
<dbReference type="GeneID" id="303188323"/>
<dbReference type="OrthoDB" id="530475at2"/>
<dbReference type="RefSeq" id="WP_086963126.1">
    <property type="nucleotide sequence ID" value="NZ_AP018680.1"/>
</dbReference>
<organism evidence="1 2">
    <name type="scientific">Vibrio casei</name>
    <dbReference type="NCBI Taxonomy" id="673372"/>
    <lineage>
        <taxon>Bacteria</taxon>
        <taxon>Pseudomonadati</taxon>
        <taxon>Pseudomonadota</taxon>
        <taxon>Gammaproteobacteria</taxon>
        <taxon>Vibrionales</taxon>
        <taxon>Vibrionaceae</taxon>
        <taxon>Vibrio</taxon>
    </lineage>
</organism>
<name>A0A368LML1_9VIBR</name>
<reference evidence="1 2" key="1">
    <citation type="journal article" date="2017" name="Elife">
        <title>Extensive horizontal gene transfer in cheese-associated bacteria.</title>
        <authorList>
            <person name="Bonham K.S."/>
            <person name="Wolfe B.E."/>
            <person name="Dutton R.J."/>
        </authorList>
    </citation>
    <scope>NUCLEOTIDE SEQUENCE [LARGE SCALE GENOMIC DNA]</scope>
    <source>
        <strain evidence="1 2">JB196</strain>
    </source>
</reference>
<gene>
    <name evidence="1" type="primary">phnG</name>
    <name evidence="1" type="ORF">CIK83_05295</name>
</gene>
<dbReference type="NCBIfam" id="TIGR03293">
    <property type="entry name" value="PhnG_redo"/>
    <property type="match status" value="1"/>
</dbReference>
<evidence type="ECO:0000313" key="1">
    <source>
        <dbReference type="EMBL" id="RCS73078.1"/>
    </source>
</evidence>
<proteinExistence type="predicted"/>
<dbReference type="Proteomes" id="UP000252479">
    <property type="component" value="Unassembled WGS sequence"/>
</dbReference>
<dbReference type="AlphaFoldDB" id="A0A368LML1"/>
<dbReference type="InterPro" id="IPR009609">
    <property type="entry name" value="Phosphonate_metab_PhnG"/>
</dbReference>
<keyword evidence="1" id="KW-0456">Lyase</keyword>
<dbReference type="EMBL" id="QPGL01000001">
    <property type="protein sequence ID" value="RCS73078.1"/>
    <property type="molecule type" value="Genomic_DNA"/>
</dbReference>
<dbReference type="GO" id="GO:0015716">
    <property type="term" value="P:organic phosphonate transport"/>
    <property type="evidence" value="ECO:0007669"/>
    <property type="project" value="InterPro"/>
</dbReference>
<dbReference type="GO" id="GO:0019634">
    <property type="term" value="P:organic phosphonate metabolic process"/>
    <property type="evidence" value="ECO:0007669"/>
    <property type="project" value="InterPro"/>
</dbReference>